<gene>
    <name evidence="10" type="primary">queG</name>
    <name evidence="10" type="ORF">DDZ13_03180</name>
</gene>
<organism evidence="10 11">
    <name type="scientific">Coraliomargarita sinensis</name>
    <dbReference type="NCBI Taxonomy" id="2174842"/>
    <lineage>
        <taxon>Bacteria</taxon>
        <taxon>Pseudomonadati</taxon>
        <taxon>Verrucomicrobiota</taxon>
        <taxon>Opitutia</taxon>
        <taxon>Puniceicoccales</taxon>
        <taxon>Coraliomargaritaceae</taxon>
        <taxon>Coraliomargarita</taxon>
    </lineage>
</organism>
<dbReference type="PROSITE" id="PS51379">
    <property type="entry name" value="4FE4S_FER_2"/>
    <property type="match status" value="1"/>
</dbReference>
<sequence length="340" mass="38880">MAIETQKNVDRLKSLAEELGFHQFGVTAVPLKLRSEYYEKWIDEGQHGTMSWMERNNDRRLHPESLIEEARSIIVVAMNYYQPDPERGYRIAKYALGDDYHNLIFKRLKKLCRYMRDEFGSVQRPYVDTGPLLEKPIAEAAGIGWQGKSTILVEPGRGTWSFLGNIVSSLDLPASDPGKDRCGSCTRCIDICPTRAITAPYQLDARKCISYLTIEHDGPIPLEYREAIADRLFGCDECLDVCPWNKWAVPTNEAKFSPRQLPKLREMLFWDDETFRENFRGSPMRRLKLHRFRRNICVVLGNVGEADDVTALQSVAAGSDEMVKEHAEWAIGRIQSRCGS</sequence>
<dbReference type="EMBL" id="QHJQ01000002">
    <property type="protein sequence ID" value="PXA04983.1"/>
    <property type="molecule type" value="Genomic_DNA"/>
</dbReference>
<reference evidence="10 11" key="1">
    <citation type="submission" date="2018-05" db="EMBL/GenBank/DDBJ databases">
        <title>Coraliomargarita sinensis sp. nov., isolated from a marine solar saltern.</title>
        <authorList>
            <person name="Zhou L.Y."/>
        </authorList>
    </citation>
    <scope>NUCLEOTIDE SEQUENCE [LARGE SCALE GENOMIC DNA]</scope>
    <source>
        <strain evidence="10 11">WN38</strain>
    </source>
</reference>
<dbReference type="NCBIfam" id="TIGR00276">
    <property type="entry name" value="tRNA epoxyqueuosine(34) reductase QueG"/>
    <property type="match status" value="1"/>
</dbReference>
<keyword evidence="8" id="KW-0411">Iron-sulfur</keyword>
<evidence type="ECO:0000256" key="6">
    <source>
        <dbReference type="ARBA" id="ARBA00023002"/>
    </source>
</evidence>
<keyword evidence="7" id="KW-0408">Iron</keyword>
<proteinExistence type="predicted"/>
<dbReference type="Proteomes" id="UP000247099">
    <property type="component" value="Unassembled WGS sequence"/>
</dbReference>
<evidence type="ECO:0000313" key="11">
    <source>
        <dbReference type="Proteomes" id="UP000247099"/>
    </source>
</evidence>
<dbReference type="Pfam" id="PF13484">
    <property type="entry name" value="Fer4_16"/>
    <property type="match status" value="1"/>
</dbReference>
<dbReference type="PANTHER" id="PTHR30002">
    <property type="entry name" value="EPOXYQUEUOSINE REDUCTASE"/>
    <property type="match status" value="1"/>
</dbReference>
<dbReference type="FunCoup" id="A0A317ZL88">
    <property type="interactions" value="150"/>
</dbReference>
<dbReference type="GO" id="GO:0046872">
    <property type="term" value="F:metal ion binding"/>
    <property type="evidence" value="ECO:0007669"/>
    <property type="project" value="UniProtKB-KW"/>
</dbReference>
<evidence type="ECO:0000259" key="9">
    <source>
        <dbReference type="PROSITE" id="PS51379"/>
    </source>
</evidence>
<dbReference type="GO" id="GO:0052693">
    <property type="term" value="F:epoxyqueuosine reductase activity"/>
    <property type="evidence" value="ECO:0007669"/>
    <property type="project" value="TreeGrafter"/>
</dbReference>
<evidence type="ECO:0000256" key="3">
    <source>
        <dbReference type="ARBA" id="ARBA00022694"/>
    </source>
</evidence>
<dbReference type="GO" id="GO:0051539">
    <property type="term" value="F:4 iron, 4 sulfur cluster binding"/>
    <property type="evidence" value="ECO:0007669"/>
    <property type="project" value="UniProtKB-KW"/>
</dbReference>
<dbReference type="OrthoDB" id="9784571at2"/>
<comment type="caution">
    <text evidence="10">The sequence shown here is derived from an EMBL/GenBank/DDBJ whole genome shotgun (WGS) entry which is preliminary data.</text>
</comment>
<keyword evidence="2" id="KW-0963">Cytoplasm</keyword>
<dbReference type="Pfam" id="PF08331">
    <property type="entry name" value="QueG_DUF1730"/>
    <property type="match status" value="1"/>
</dbReference>
<dbReference type="InterPro" id="IPR017900">
    <property type="entry name" value="4Fe4S_Fe_S_CS"/>
</dbReference>
<dbReference type="PANTHER" id="PTHR30002:SF4">
    <property type="entry name" value="EPOXYQUEUOSINE REDUCTASE"/>
    <property type="match status" value="1"/>
</dbReference>
<dbReference type="InterPro" id="IPR017896">
    <property type="entry name" value="4Fe4S_Fe-S-bd"/>
</dbReference>
<dbReference type="AlphaFoldDB" id="A0A317ZL88"/>
<evidence type="ECO:0000256" key="8">
    <source>
        <dbReference type="ARBA" id="ARBA00023014"/>
    </source>
</evidence>
<dbReference type="PROSITE" id="PS00198">
    <property type="entry name" value="4FE4S_FER_1"/>
    <property type="match status" value="1"/>
</dbReference>
<evidence type="ECO:0000313" key="10">
    <source>
        <dbReference type="EMBL" id="PXA04983.1"/>
    </source>
</evidence>
<keyword evidence="1" id="KW-0004">4Fe-4S</keyword>
<keyword evidence="11" id="KW-1185">Reference proteome</keyword>
<evidence type="ECO:0000256" key="5">
    <source>
        <dbReference type="ARBA" id="ARBA00022785"/>
    </source>
</evidence>
<name>A0A317ZL88_9BACT</name>
<feature type="domain" description="4Fe-4S ferredoxin-type" evidence="9">
    <location>
        <begin position="171"/>
        <end position="202"/>
    </location>
</feature>
<keyword evidence="4" id="KW-0479">Metal-binding</keyword>
<evidence type="ECO:0000256" key="2">
    <source>
        <dbReference type="ARBA" id="ARBA00022490"/>
    </source>
</evidence>
<keyword evidence="5" id="KW-0671">Queuosine biosynthesis</keyword>
<evidence type="ECO:0000256" key="1">
    <source>
        <dbReference type="ARBA" id="ARBA00022485"/>
    </source>
</evidence>
<dbReference type="GO" id="GO:0008616">
    <property type="term" value="P:tRNA queuosine(34) biosynthetic process"/>
    <property type="evidence" value="ECO:0007669"/>
    <property type="project" value="UniProtKB-KW"/>
</dbReference>
<dbReference type="SUPFAM" id="SSF54862">
    <property type="entry name" value="4Fe-4S ferredoxins"/>
    <property type="match status" value="1"/>
</dbReference>
<dbReference type="InterPro" id="IPR004453">
    <property type="entry name" value="QueG"/>
</dbReference>
<evidence type="ECO:0000256" key="4">
    <source>
        <dbReference type="ARBA" id="ARBA00022723"/>
    </source>
</evidence>
<accession>A0A317ZL88</accession>
<dbReference type="InterPro" id="IPR013542">
    <property type="entry name" value="QueG_DUF1730"/>
</dbReference>
<evidence type="ECO:0000256" key="7">
    <source>
        <dbReference type="ARBA" id="ARBA00023004"/>
    </source>
</evidence>
<dbReference type="Gene3D" id="3.30.70.20">
    <property type="match status" value="1"/>
</dbReference>
<keyword evidence="3" id="KW-0819">tRNA processing</keyword>
<dbReference type="InParanoid" id="A0A317ZL88"/>
<dbReference type="RefSeq" id="WP_110129984.1">
    <property type="nucleotide sequence ID" value="NZ_QHJQ01000002.1"/>
</dbReference>
<protein>
    <submittedName>
        <fullName evidence="10">tRNA epoxyqueuosine(34) reductase QueG</fullName>
    </submittedName>
</protein>
<keyword evidence="6" id="KW-0560">Oxidoreductase</keyword>